<dbReference type="InterPro" id="IPR050956">
    <property type="entry name" value="2C_system_His_kinase"/>
</dbReference>
<dbReference type="SMART" id="SM00388">
    <property type="entry name" value="HisKA"/>
    <property type="match status" value="1"/>
</dbReference>
<dbReference type="SUPFAM" id="SSF52172">
    <property type="entry name" value="CheY-like"/>
    <property type="match status" value="1"/>
</dbReference>
<dbReference type="InterPro" id="IPR005467">
    <property type="entry name" value="His_kinase_dom"/>
</dbReference>
<reference evidence="5 6" key="1">
    <citation type="submission" date="2014-06" db="EMBL/GenBank/DDBJ databases">
        <authorList>
            <person name="Swart Estienne"/>
        </authorList>
    </citation>
    <scope>NUCLEOTIDE SEQUENCE [LARGE SCALE GENOMIC DNA]</scope>
    <source>
        <strain evidence="5 6">130c</strain>
    </source>
</reference>
<keyword evidence="5" id="KW-0418">Kinase</keyword>
<dbReference type="Pfam" id="PF00512">
    <property type="entry name" value="HisKA"/>
    <property type="match status" value="1"/>
</dbReference>
<name>A0A078B5C6_STYLE</name>
<evidence type="ECO:0000256" key="2">
    <source>
        <dbReference type="PROSITE-ProRule" id="PRU00169"/>
    </source>
</evidence>
<protein>
    <submittedName>
        <fullName evidence="5">Multi-sensor hybrid histidine kinase</fullName>
    </submittedName>
</protein>
<dbReference type="PRINTS" id="PR00344">
    <property type="entry name" value="BCTRLSENSOR"/>
</dbReference>
<dbReference type="InterPro" id="IPR003594">
    <property type="entry name" value="HATPase_dom"/>
</dbReference>
<evidence type="ECO:0000313" key="6">
    <source>
        <dbReference type="Proteomes" id="UP000039865"/>
    </source>
</evidence>
<keyword evidence="1 2" id="KW-0597">Phosphoprotein</keyword>
<keyword evidence="5" id="KW-0808">Transferase</keyword>
<dbReference type="InParanoid" id="A0A078B5C6"/>
<dbReference type="CDD" id="cd00082">
    <property type="entry name" value="HisKA"/>
    <property type="match status" value="1"/>
</dbReference>
<evidence type="ECO:0000256" key="1">
    <source>
        <dbReference type="ARBA" id="ARBA00022553"/>
    </source>
</evidence>
<organism evidence="5 6">
    <name type="scientific">Stylonychia lemnae</name>
    <name type="common">Ciliate</name>
    <dbReference type="NCBI Taxonomy" id="5949"/>
    <lineage>
        <taxon>Eukaryota</taxon>
        <taxon>Sar</taxon>
        <taxon>Alveolata</taxon>
        <taxon>Ciliophora</taxon>
        <taxon>Intramacronucleata</taxon>
        <taxon>Spirotrichea</taxon>
        <taxon>Stichotrichia</taxon>
        <taxon>Sporadotrichida</taxon>
        <taxon>Oxytrichidae</taxon>
        <taxon>Stylonychinae</taxon>
        <taxon>Stylonychia</taxon>
    </lineage>
</organism>
<dbReference type="PROSITE" id="PS50110">
    <property type="entry name" value="RESPONSE_REGULATORY"/>
    <property type="match status" value="1"/>
</dbReference>
<dbReference type="EMBL" id="CCKQ01017834">
    <property type="protein sequence ID" value="CDW89730.1"/>
    <property type="molecule type" value="Genomic_DNA"/>
</dbReference>
<sequence>MTTIRDQSSWIEIEKQKNLSNLKTIAFASAAHELRNPLNAINFSLQVLQGFKQEQDAKDYMKTALNSSKLMLSLINDILDFSQLESNSLILNISEVYIAEILKDCAAILELKANMKGIKLIATLSENFPDIIYTDPNRLQQIIINLLSNAVKYTQKGFVKVSGTYHQNENLIHIEVLDSGVGMDDQQISKLFQAFTKIQSNRHLNKEGVGLGLTISKNLSKALGGDITVKSQINIGSSFTLKLPMNKMMMNHQCIEFKSTQCQSNLQVRNAQLSQSVDLGTIVTSQNNSINLDKNLRKLHENFDYYITAEERQLGLSNQDITVEFVDEENQLKLASKQCRKKFSLQLEEERQIYVNSIFKQTGSQLTNFNRYSELKINDYDSNREFQLGSRSQCQCPRILLVDDDPFNIFALQGLLNHLQIQSFDKCFNGEQAIEKVKQLFNMRCEDHHQLKLILIDNQIPSMQLQKE</sequence>
<keyword evidence="6" id="KW-1185">Reference proteome</keyword>
<dbReference type="SMART" id="SM00387">
    <property type="entry name" value="HATPase_c"/>
    <property type="match status" value="1"/>
</dbReference>
<dbReference type="FunFam" id="3.30.565.10:FF:000010">
    <property type="entry name" value="Sensor histidine kinase RcsC"/>
    <property type="match status" value="1"/>
</dbReference>
<evidence type="ECO:0000313" key="5">
    <source>
        <dbReference type="EMBL" id="CDW89730.1"/>
    </source>
</evidence>
<evidence type="ECO:0000259" key="3">
    <source>
        <dbReference type="PROSITE" id="PS50109"/>
    </source>
</evidence>
<dbReference type="Gene3D" id="3.40.50.2300">
    <property type="match status" value="1"/>
</dbReference>
<dbReference type="InterPro" id="IPR011006">
    <property type="entry name" value="CheY-like_superfamily"/>
</dbReference>
<dbReference type="InterPro" id="IPR036097">
    <property type="entry name" value="HisK_dim/P_sf"/>
</dbReference>
<dbReference type="OrthoDB" id="313284at2759"/>
<dbReference type="SUPFAM" id="SSF47384">
    <property type="entry name" value="Homodimeric domain of signal transducing histidine kinase"/>
    <property type="match status" value="1"/>
</dbReference>
<accession>A0A078B5C6</accession>
<feature type="domain" description="Response regulatory" evidence="4">
    <location>
        <begin position="398"/>
        <end position="468"/>
    </location>
</feature>
<dbReference type="PANTHER" id="PTHR43719">
    <property type="entry name" value="TWO-COMPONENT HISTIDINE KINASE"/>
    <property type="match status" value="1"/>
</dbReference>
<dbReference type="InterPro" id="IPR004358">
    <property type="entry name" value="Sig_transdc_His_kin-like_C"/>
</dbReference>
<gene>
    <name evidence="5" type="primary">Contig17584.g18703</name>
    <name evidence="5" type="ORF">STYLEM_18867</name>
</gene>
<dbReference type="GO" id="GO:0000155">
    <property type="term" value="F:phosphorelay sensor kinase activity"/>
    <property type="evidence" value="ECO:0007669"/>
    <property type="project" value="InterPro"/>
</dbReference>
<dbReference type="PROSITE" id="PS50109">
    <property type="entry name" value="HIS_KIN"/>
    <property type="match status" value="1"/>
</dbReference>
<dbReference type="InterPro" id="IPR001789">
    <property type="entry name" value="Sig_transdc_resp-reg_receiver"/>
</dbReference>
<dbReference type="InterPro" id="IPR003661">
    <property type="entry name" value="HisK_dim/P_dom"/>
</dbReference>
<dbReference type="Pfam" id="PF02518">
    <property type="entry name" value="HATPase_c"/>
    <property type="match status" value="1"/>
</dbReference>
<feature type="domain" description="Histidine kinase" evidence="3">
    <location>
        <begin position="29"/>
        <end position="247"/>
    </location>
</feature>
<dbReference type="InterPro" id="IPR036890">
    <property type="entry name" value="HATPase_C_sf"/>
</dbReference>
<feature type="modified residue" description="4-aspartylphosphate" evidence="2">
    <location>
        <position position="457"/>
    </location>
</feature>
<dbReference type="PANTHER" id="PTHR43719:SF28">
    <property type="entry name" value="PEROXIDE STRESS-ACTIVATED HISTIDINE KINASE MAK1-RELATED"/>
    <property type="match status" value="1"/>
</dbReference>
<dbReference type="AlphaFoldDB" id="A0A078B5C6"/>
<evidence type="ECO:0000259" key="4">
    <source>
        <dbReference type="PROSITE" id="PS50110"/>
    </source>
</evidence>
<dbReference type="SUPFAM" id="SSF55874">
    <property type="entry name" value="ATPase domain of HSP90 chaperone/DNA topoisomerase II/histidine kinase"/>
    <property type="match status" value="1"/>
</dbReference>
<dbReference type="Gene3D" id="1.10.287.130">
    <property type="match status" value="1"/>
</dbReference>
<proteinExistence type="predicted"/>
<dbReference type="Proteomes" id="UP000039865">
    <property type="component" value="Unassembled WGS sequence"/>
</dbReference>
<dbReference type="Gene3D" id="3.30.565.10">
    <property type="entry name" value="Histidine kinase-like ATPase, C-terminal domain"/>
    <property type="match status" value="1"/>
</dbReference>